<organism evidence="1 2">
    <name type="scientific">Luteimonas salinisoli</name>
    <dbReference type="NCBI Taxonomy" id="2752307"/>
    <lineage>
        <taxon>Bacteria</taxon>
        <taxon>Pseudomonadati</taxon>
        <taxon>Pseudomonadota</taxon>
        <taxon>Gammaproteobacteria</taxon>
        <taxon>Lysobacterales</taxon>
        <taxon>Lysobacteraceae</taxon>
        <taxon>Luteimonas</taxon>
    </lineage>
</organism>
<evidence type="ECO:0000313" key="2">
    <source>
        <dbReference type="Proteomes" id="UP000578091"/>
    </source>
</evidence>
<comment type="caution">
    <text evidence="1">The sequence shown here is derived from an EMBL/GenBank/DDBJ whole genome shotgun (WGS) entry which is preliminary data.</text>
</comment>
<keyword evidence="2" id="KW-1185">Reference proteome</keyword>
<evidence type="ECO:0000313" key="1">
    <source>
        <dbReference type="EMBL" id="NZA26525.1"/>
    </source>
</evidence>
<proteinExistence type="predicted"/>
<protein>
    <submittedName>
        <fullName evidence="1">Uncharacterized protein</fullName>
    </submittedName>
</protein>
<dbReference type="RefSeq" id="WP_180678315.1">
    <property type="nucleotide sequence ID" value="NZ_JACCKA010000055.1"/>
</dbReference>
<name>A0A853JCF5_9GAMM</name>
<dbReference type="AlphaFoldDB" id="A0A853JCF5"/>
<accession>A0A853JCF5</accession>
<reference evidence="1 2" key="1">
    <citation type="submission" date="2020-07" db="EMBL/GenBank/DDBJ databases">
        <title>Luteimonas sp. SJ-92.</title>
        <authorList>
            <person name="Huang X.-X."/>
            <person name="Xu L."/>
            <person name="Sun J.-Q."/>
        </authorList>
    </citation>
    <scope>NUCLEOTIDE SEQUENCE [LARGE SCALE GENOMIC DNA]</scope>
    <source>
        <strain evidence="1 2">SJ-92</strain>
    </source>
</reference>
<sequence>MTHAIVLLHGMGKYGSVETGKYVPDTDGWLSQAARCLDSQFDEVVRPVLGYAASATRPYIVVPINYDSTFDRFRDAWASQAERWSELSASIDGIDLVGGSGIPNLVDGLRGLFSGVGDVDNFAWTHLADVALYLAPIVRAQVEADVWVQVGDRLGDAFSRQGVTGWSLLGHSLGTLVTLDLLNKFVSDEFAQRYPNVRPPRTACLLANVAQFLTRGVPNIYSTRIKPGSDRAPRSLLSFSHKFDVLAQLEPFEAPWGRGYVQDNGPADVYLSEVQIGDDDFRSIDWGGALLSIGGLPHEFSHYMKQPPVCAAFWTRILKMESRESRLQAAAAEKYAGELQAEIKHRLEIKARTYLAEWAGSRYFENGLTLKALRRAVTRGLT</sequence>
<dbReference type="EMBL" id="JACCKA010000055">
    <property type="protein sequence ID" value="NZA26525.1"/>
    <property type="molecule type" value="Genomic_DNA"/>
</dbReference>
<dbReference type="Proteomes" id="UP000578091">
    <property type="component" value="Unassembled WGS sequence"/>
</dbReference>
<gene>
    <name evidence="1" type="ORF">H0E84_09015</name>
</gene>